<evidence type="ECO:0000313" key="2">
    <source>
        <dbReference type="Proteomes" id="UP000007039"/>
    </source>
</evidence>
<evidence type="ECO:0000313" key="1">
    <source>
        <dbReference type="EMBL" id="ADR19974.1"/>
    </source>
</evidence>
<proteinExistence type="predicted"/>
<dbReference type="AlphaFoldDB" id="E4TKA2"/>
<dbReference type="KEGG" id="cni:Calni_2082"/>
<dbReference type="EMBL" id="CP002348">
    <property type="protein sequence ID" value="ADR19974.1"/>
    <property type="molecule type" value="Genomic_DNA"/>
</dbReference>
<organism evidence="1 2">
    <name type="scientific">Calditerrivibrio nitroreducens (strain DSM 19672 / NBRC 101217 / Yu37-1)</name>
    <dbReference type="NCBI Taxonomy" id="768670"/>
    <lineage>
        <taxon>Bacteria</taxon>
        <taxon>Pseudomonadati</taxon>
        <taxon>Deferribacterota</taxon>
        <taxon>Deferribacteres</taxon>
        <taxon>Deferribacterales</taxon>
        <taxon>Calditerrivibrionaceae</taxon>
    </lineage>
</organism>
<dbReference type="Proteomes" id="UP000007039">
    <property type="component" value="Plasmid pCALNI01"/>
</dbReference>
<gene>
    <name evidence="1" type="ordered locus">Calni_2082</name>
</gene>
<reference key="1">
    <citation type="submission" date="2010-11" db="EMBL/GenBank/DDBJ databases">
        <title>The complete genome of plasmid of Calditerrivibrio nitroreducens DSM 19672.</title>
        <authorList>
            <consortium name="US DOE Joint Genome Institute (JGI-PGF)"/>
            <person name="Lucas S."/>
            <person name="Copeland A."/>
            <person name="Lapidus A."/>
            <person name="Bruce D."/>
            <person name="Goodwin L."/>
            <person name="Pitluck S."/>
            <person name="Kyrpides N."/>
            <person name="Mavromatis K."/>
            <person name="Ivanova N."/>
            <person name="Mikhailova N."/>
            <person name="Zeytun A."/>
            <person name="Brettin T."/>
            <person name="Detter J.C."/>
            <person name="Tapia R."/>
            <person name="Han C."/>
            <person name="Land M."/>
            <person name="Hauser L."/>
            <person name="Markowitz V."/>
            <person name="Cheng J.-F."/>
            <person name="Hugenholtz P."/>
            <person name="Woyke T."/>
            <person name="Wu D."/>
            <person name="Spring S."/>
            <person name="Schroeder M."/>
            <person name="Brambilla E."/>
            <person name="Klenk H.-P."/>
            <person name="Eisen J.A."/>
        </authorList>
    </citation>
    <scope>NUCLEOTIDE SEQUENCE</scope>
    <source>
        <strain>DSM 19672</strain>
    </source>
</reference>
<name>E4TKA2_CALNY</name>
<keyword evidence="1" id="KW-0614">Plasmid</keyword>
<accession>E4TKA2</accession>
<geneLocation type="plasmid" evidence="1 2">
    <name>pCALNI01</name>
</geneLocation>
<reference evidence="1 2" key="2">
    <citation type="journal article" date="2011" name="Stand. Genomic Sci.">
        <title>Complete genome sequence of Calditerrivibrio nitroreducens type strain (Yu37-1).</title>
        <authorList>
            <person name="Pitluck S."/>
            <person name="Sikorski J."/>
            <person name="Zeytun A."/>
            <person name="Lapidus A."/>
            <person name="Nolan M."/>
            <person name="Lucas S."/>
            <person name="Hammon N."/>
            <person name="Deshpande S."/>
            <person name="Cheng J.F."/>
            <person name="Tapia R."/>
            <person name="Han C."/>
            <person name="Goodwin L."/>
            <person name="Liolios K."/>
            <person name="Pagani I."/>
            <person name="Ivanova N."/>
            <person name="Mavromatis K."/>
            <person name="Pati A."/>
            <person name="Chen A."/>
            <person name="Palaniappan K."/>
            <person name="Hauser L."/>
            <person name="Chang Y.J."/>
            <person name="Jeffries C.D."/>
            <person name="Detter J.C."/>
            <person name="Brambilla E."/>
            <person name="Djao O.D."/>
            <person name="Rohde M."/>
            <person name="Spring S."/>
            <person name="Goker M."/>
            <person name="Woyke T."/>
            <person name="Bristow J."/>
            <person name="Eisen J.A."/>
            <person name="Markowitz V."/>
            <person name="Hugenholtz P."/>
            <person name="Kyrpides N.C."/>
            <person name="Klenk H.P."/>
            <person name="Land M."/>
        </authorList>
    </citation>
    <scope>NUCLEOTIDE SEQUENCE [LARGE SCALE GENOMIC DNA]</scope>
    <source>
        <strain evidence="2">DSM 19672 / NBRC 101217 / Yu37-1</strain>
        <plasmid evidence="2">Plasmid pCALNI01</plasmid>
    </source>
</reference>
<dbReference type="RefSeq" id="WP_013447275.1">
    <property type="nucleotide sequence ID" value="NC_014749.1"/>
</dbReference>
<keyword evidence="2" id="KW-1185">Reference proteome</keyword>
<dbReference type="HOGENOM" id="CLU_2244947_0_0_0"/>
<sequence length="104" mass="12374">MKEISPEFIKEISRFADEITDEFMKNQDKDPLEFSIQLIMKYKDISYEEAKDYLKRIIEGILRYRNMDENISISEITKGEIKDEQLAEITEDLVDISKKMLESE</sequence>
<protein>
    <submittedName>
        <fullName evidence="1">Uncharacterized protein</fullName>
    </submittedName>
</protein>